<sequence length="233" mass="25897">MHLFMAILLMPSGRWSFTPSPNDERGNTAAHPRAAQTRIWPSEAPLYRPLGLDPFTHQAFLNGWSIALRAKKIERLQALHGRGTRAVSHERLETLMWAGKPNARTHLSDPQPARVTEVPEAADHDPQRQGSWRAAGARRTATHVAPQRAQKGEDHIVHTGEAPASHCDHAALDSTDQMTLRSIPRVSLHTSRRHLADASPMTRISSASERWDDVSKIIHRVAMPPACLLHIKG</sequence>
<accession>A0A1D8IKK5</accession>
<dbReference type="EMBL" id="CP017415">
    <property type="protein sequence ID" value="AOU96995.1"/>
    <property type="molecule type" value="Genomic_DNA"/>
</dbReference>
<dbReference type="AlphaFoldDB" id="A0A1D8IKK5"/>
<dbReference type="KEGG" id="aprs:BI364_02310"/>
<evidence type="ECO:0000313" key="2">
    <source>
        <dbReference type="EMBL" id="AOU96995.1"/>
    </source>
</evidence>
<gene>
    <name evidence="2" type="ORF">BI364_02310</name>
</gene>
<evidence type="ECO:0000313" key="3">
    <source>
        <dbReference type="Proteomes" id="UP000095401"/>
    </source>
</evidence>
<reference evidence="3" key="1">
    <citation type="submission" date="2016-09" db="EMBL/GenBank/DDBJ databases">
        <title>Acidihalobacter prosperus F5.</title>
        <authorList>
            <person name="Khaleque H.N."/>
            <person name="Ramsay J.P."/>
            <person name="Kaksonen A.H."/>
            <person name="Boxall N.J."/>
            <person name="Watkin E.L.J."/>
        </authorList>
    </citation>
    <scope>NUCLEOTIDE SEQUENCE [LARGE SCALE GENOMIC DNA]</scope>
    <source>
        <strain evidence="3">F5</strain>
    </source>
</reference>
<feature type="region of interest" description="Disordered" evidence="1">
    <location>
        <begin position="102"/>
        <end position="150"/>
    </location>
</feature>
<keyword evidence="3" id="KW-1185">Reference proteome</keyword>
<organism evidence="2 3">
    <name type="scientific">Acidihalobacter yilgarnensis</name>
    <dbReference type="NCBI Taxonomy" id="2819280"/>
    <lineage>
        <taxon>Bacteria</taxon>
        <taxon>Pseudomonadati</taxon>
        <taxon>Pseudomonadota</taxon>
        <taxon>Gammaproteobacteria</taxon>
        <taxon>Chromatiales</taxon>
        <taxon>Ectothiorhodospiraceae</taxon>
        <taxon>Acidihalobacter</taxon>
    </lineage>
</organism>
<protein>
    <submittedName>
        <fullName evidence="2">Uncharacterized protein</fullName>
    </submittedName>
</protein>
<dbReference type="Proteomes" id="UP000095401">
    <property type="component" value="Chromosome"/>
</dbReference>
<evidence type="ECO:0000256" key="1">
    <source>
        <dbReference type="SAM" id="MobiDB-lite"/>
    </source>
</evidence>
<proteinExistence type="predicted"/>
<name>A0A1D8IKK5_9GAMM</name>